<accession>A0ABY1UM57</accession>
<reference evidence="2" key="1">
    <citation type="submission" date="2016-09" db="EMBL/GenBank/DDBJ databases">
        <authorList>
            <consortium name="Pathogen Informatics"/>
            <person name="Sun Q."/>
            <person name="Inoue M."/>
        </authorList>
    </citation>
    <scope>NUCLEOTIDE SEQUENCE</scope>
</reference>
<evidence type="ECO:0000313" key="3">
    <source>
        <dbReference type="Proteomes" id="UP000831156"/>
    </source>
</evidence>
<name>A0ABY1UM57_9APIC</name>
<keyword evidence="3" id="KW-1185">Reference proteome</keyword>
<organism evidence="2 3">
    <name type="scientific">Plasmodium gaboni</name>
    <dbReference type="NCBI Taxonomy" id="647221"/>
    <lineage>
        <taxon>Eukaryota</taxon>
        <taxon>Sar</taxon>
        <taxon>Alveolata</taxon>
        <taxon>Apicomplexa</taxon>
        <taxon>Aconoidasida</taxon>
        <taxon>Haemosporida</taxon>
        <taxon>Plasmodiidae</taxon>
        <taxon>Plasmodium</taxon>
        <taxon>Plasmodium (Laverania)</taxon>
    </lineage>
</organism>
<dbReference type="GO" id="GO:0016874">
    <property type="term" value="F:ligase activity"/>
    <property type="evidence" value="ECO:0007669"/>
    <property type="project" value="UniProtKB-KW"/>
</dbReference>
<gene>
    <name evidence="2" type="ORF">PGABG01_0921000</name>
</gene>
<dbReference type="PANTHER" id="PTHR43506:SF1">
    <property type="entry name" value="BPL_LPL CATALYTIC DOMAIN-CONTAINING PROTEIN"/>
    <property type="match status" value="1"/>
</dbReference>
<dbReference type="InterPro" id="IPR053264">
    <property type="entry name" value="Lipoate-ligase_2_inactive"/>
</dbReference>
<sequence>MRIIKCLNEIFRPVLSHLDINNIHRNKKKNILYFIDVSKFHVYEQLLLEESLFRICNNTTDGLNNIGFVIVNNTCEEVNELKSNECSFNNNNNNKKCVILGISNKINDHIKDINYIKENNISLIKRFTGGGTIYINQNSLLVSLILPHKFEKKKKIYPSNITEWSYNYFYNTKVQINDKRTITNEQNNVKKNHILFNEYFNYYENDYVYKSYDEDNENIILKKVGGNAQSFARNYFLHHTSYIWTCNYNEMNHILLNPSKQPIYRNKRKHQHFLQSIKLCLHNDIYTPNIFIEKLIKHIKYIINYKNSNDQYDYWFLNKIIFKNINDHISINSKHFDDIYLADINLLQNIFNYYNNSNIFNNMRSTYFLDHDGKKVSDTYYDIPTFFIK</sequence>
<evidence type="ECO:0000313" key="2">
    <source>
        <dbReference type="EMBL" id="SOV14229.1"/>
    </source>
</evidence>
<keyword evidence="2" id="KW-0436">Ligase</keyword>
<dbReference type="EMBL" id="LT969432">
    <property type="protein sequence ID" value="SOV14229.1"/>
    <property type="molecule type" value="Genomic_DNA"/>
</dbReference>
<evidence type="ECO:0000259" key="1">
    <source>
        <dbReference type="Pfam" id="PF21948"/>
    </source>
</evidence>
<dbReference type="InterPro" id="IPR045864">
    <property type="entry name" value="aa-tRNA-synth_II/BPL/LPL"/>
</dbReference>
<dbReference type="Proteomes" id="UP000831156">
    <property type="component" value="Chromosome 9"/>
</dbReference>
<dbReference type="InterPro" id="IPR004143">
    <property type="entry name" value="BPL_LPL_catalytic"/>
</dbReference>
<dbReference type="SUPFAM" id="SSF55681">
    <property type="entry name" value="Class II aaRS and biotin synthetases"/>
    <property type="match status" value="1"/>
</dbReference>
<protein>
    <submittedName>
        <fullName evidence="2">Lipoate-protein ligase 2</fullName>
    </submittedName>
</protein>
<dbReference type="Gene3D" id="3.30.930.10">
    <property type="entry name" value="Bira Bifunctional Protein, Domain 2"/>
    <property type="match status" value="1"/>
</dbReference>
<dbReference type="PANTHER" id="PTHR43506">
    <property type="entry name" value="BIOTIN/LIPOATE A/B PROTEIN LIGASE FAMILY"/>
    <property type="match status" value="1"/>
</dbReference>
<feature type="domain" description="BPL/LPL catalytic" evidence="1">
    <location>
        <begin position="94"/>
        <end position="299"/>
    </location>
</feature>
<proteinExistence type="predicted"/>
<dbReference type="Pfam" id="PF21948">
    <property type="entry name" value="LplA-B_cat"/>
    <property type="match status" value="1"/>
</dbReference>